<dbReference type="PANTHER" id="PTHR33156">
    <property type="entry name" value="OS02G0230000 PROTEIN"/>
    <property type="match status" value="1"/>
</dbReference>
<evidence type="ECO:0000313" key="3">
    <source>
        <dbReference type="Proteomes" id="UP000288805"/>
    </source>
</evidence>
<dbReference type="PANTHER" id="PTHR33156:SF43">
    <property type="entry name" value="OS02G0273900 PROTEIN"/>
    <property type="match status" value="1"/>
</dbReference>
<dbReference type="EMBL" id="QGNW01002579">
    <property type="protein sequence ID" value="RVW17335.1"/>
    <property type="molecule type" value="Genomic_DNA"/>
</dbReference>
<evidence type="ECO:0000256" key="1">
    <source>
        <dbReference type="SAM" id="MobiDB-lite"/>
    </source>
</evidence>
<proteinExistence type="predicted"/>
<evidence type="ECO:0008006" key="4">
    <source>
        <dbReference type="Google" id="ProtNLM"/>
    </source>
</evidence>
<feature type="compositionally biased region" description="Polar residues" evidence="1">
    <location>
        <begin position="23"/>
        <end position="46"/>
    </location>
</feature>
<name>A0A438C281_VITVI</name>
<gene>
    <name evidence="2" type="ORF">CK203_069259</name>
</gene>
<comment type="caution">
    <text evidence="2">The sequence shown here is derived from an EMBL/GenBank/DDBJ whole genome shotgun (WGS) entry which is preliminary data.</text>
</comment>
<sequence>MAASTVLSRLSCRSSSLALKFASRSTKPSVSPLKSSSQPQVSASTKRTSRIPRLPVQMSSLVSMMPLHSAIASARLTSVLSVESQSWGLIPQGESLYLPLPFCFFACKMKNEKDQLNQMMRNS</sequence>
<dbReference type="InterPro" id="IPR043459">
    <property type="entry name" value="NFD6/NOXY2-like"/>
</dbReference>
<accession>A0A438C281</accession>
<feature type="region of interest" description="Disordered" evidence="1">
    <location>
        <begin position="22"/>
        <end position="49"/>
    </location>
</feature>
<dbReference type="Proteomes" id="UP000288805">
    <property type="component" value="Unassembled WGS sequence"/>
</dbReference>
<reference evidence="2 3" key="1">
    <citation type="journal article" date="2018" name="PLoS Genet.">
        <title>Population sequencing reveals clonal diversity and ancestral inbreeding in the grapevine cultivar Chardonnay.</title>
        <authorList>
            <person name="Roach M.J."/>
            <person name="Johnson D.L."/>
            <person name="Bohlmann J."/>
            <person name="van Vuuren H.J."/>
            <person name="Jones S.J."/>
            <person name="Pretorius I.S."/>
            <person name="Schmidt S.A."/>
            <person name="Borneman A.R."/>
        </authorList>
    </citation>
    <scope>NUCLEOTIDE SEQUENCE [LARGE SCALE GENOMIC DNA]</scope>
    <source>
        <strain evidence="3">cv. Chardonnay</strain>
        <tissue evidence="2">Leaf</tissue>
    </source>
</reference>
<organism evidence="2 3">
    <name type="scientific">Vitis vinifera</name>
    <name type="common">Grape</name>
    <dbReference type="NCBI Taxonomy" id="29760"/>
    <lineage>
        <taxon>Eukaryota</taxon>
        <taxon>Viridiplantae</taxon>
        <taxon>Streptophyta</taxon>
        <taxon>Embryophyta</taxon>
        <taxon>Tracheophyta</taxon>
        <taxon>Spermatophyta</taxon>
        <taxon>Magnoliopsida</taxon>
        <taxon>eudicotyledons</taxon>
        <taxon>Gunneridae</taxon>
        <taxon>Pentapetalae</taxon>
        <taxon>rosids</taxon>
        <taxon>Vitales</taxon>
        <taxon>Vitaceae</taxon>
        <taxon>Viteae</taxon>
        <taxon>Vitis</taxon>
    </lineage>
</organism>
<evidence type="ECO:0000313" key="2">
    <source>
        <dbReference type="EMBL" id="RVW17335.1"/>
    </source>
</evidence>
<dbReference type="AlphaFoldDB" id="A0A438C281"/>
<protein>
    <recommendedName>
        <fullName evidence="4">Protein NUCLEAR FUSION DEFECTIVE 6, chloroplastic/mitochondrial</fullName>
    </recommendedName>
</protein>